<dbReference type="OMA" id="HQVKDAC"/>
<dbReference type="GeneTree" id="ENSGT00940000174775"/>
<dbReference type="AlphaFoldDB" id="A0A3P8U0K3"/>
<organism evidence="2 3">
    <name type="scientific">Amphiprion percula</name>
    <name type="common">Orange clownfish</name>
    <name type="synonym">Lutjanus percula</name>
    <dbReference type="NCBI Taxonomy" id="161767"/>
    <lineage>
        <taxon>Eukaryota</taxon>
        <taxon>Metazoa</taxon>
        <taxon>Chordata</taxon>
        <taxon>Craniata</taxon>
        <taxon>Vertebrata</taxon>
        <taxon>Euteleostomi</taxon>
        <taxon>Actinopterygii</taxon>
        <taxon>Neopterygii</taxon>
        <taxon>Teleostei</taxon>
        <taxon>Neoteleostei</taxon>
        <taxon>Acanthomorphata</taxon>
        <taxon>Ovalentaria</taxon>
        <taxon>Pomacentridae</taxon>
        <taxon>Amphiprion</taxon>
    </lineage>
</organism>
<dbReference type="Gene3D" id="3.10.450.220">
    <property type="match status" value="1"/>
</dbReference>
<dbReference type="Proteomes" id="UP000265080">
    <property type="component" value="Chromosome 4"/>
</dbReference>
<name>A0A3P8U0K3_AMPPE</name>
<dbReference type="STRING" id="161767.ENSAPEP00000032045"/>
<accession>A0A3P8U0K3</accession>
<reference evidence="2" key="2">
    <citation type="submission" date="2025-08" db="UniProtKB">
        <authorList>
            <consortium name="Ensembl"/>
        </authorList>
    </citation>
    <scope>IDENTIFICATION</scope>
</reference>
<dbReference type="SUPFAM" id="SSF88802">
    <property type="entry name" value="Pre-PUA domain"/>
    <property type="match status" value="1"/>
</dbReference>
<dbReference type="Pfam" id="PF17833">
    <property type="entry name" value="pre-PUA_NIP7"/>
    <property type="match status" value="1"/>
</dbReference>
<evidence type="ECO:0000259" key="1">
    <source>
        <dbReference type="Pfam" id="PF17833"/>
    </source>
</evidence>
<dbReference type="Ensembl" id="ENSAPET00000032897.1">
    <property type="protein sequence ID" value="ENSAPEP00000032045.1"/>
    <property type="gene ID" value="ENSAPEG00000022766.1"/>
</dbReference>
<feature type="domain" description="60S ribosome subunit biogenesis protein NIP7 pre-PUA" evidence="1">
    <location>
        <begin position="13"/>
        <end position="46"/>
    </location>
</feature>
<keyword evidence="3" id="KW-1185">Reference proteome</keyword>
<protein>
    <recommendedName>
        <fullName evidence="1">60S ribosome subunit biogenesis protein NIP7 pre-PUA domain-containing protein</fullName>
    </recommendedName>
</protein>
<evidence type="ECO:0000313" key="3">
    <source>
        <dbReference type="Proteomes" id="UP000265080"/>
    </source>
</evidence>
<sequence length="76" mass="8606">MGENRQLVDRPDSKILKLATKISRDKLISVGTYFGKFTKTKKFCLHNTALDFLAPYAKSKVPFVHQVKDACTPDHP</sequence>
<dbReference type="InterPro" id="IPR040598">
    <property type="entry name" value="NIP7_N"/>
</dbReference>
<reference evidence="2" key="3">
    <citation type="submission" date="2025-09" db="UniProtKB">
        <authorList>
            <consortium name="Ensembl"/>
        </authorList>
    </citation>
    <scope>IDENTIFICATION</scope>
</reference>
<reference evidence="2 3" key="1">
    <citation type="submission" date="2018-03" db="EMBL/GenBank/DDBJ databases">
        <title>Finding Nemo's genes: A chromosome-scale reference assembly of the genome of the orange clownfish Amphiprion percula.</title>
        <authorList>
            <person name="Lehmann R."/>
        </authorList>
    </citation>
    <scope>NUCLEOTIDE SEQUENCE</scope>
</reference>
<proteinExistence type="predicted"/>
<evidence type="ECO:0000313" key="2">
    <source>
        <dbReference type="Ensembl" id="ENSAPEP00000032045.1"/>
    </source>
</evidence>